<evidence type="ECO:0000313" key="1">
    <source>
        <dbReference type="EMBL" id="PON51291.1"/>
    </source>
</evidence>
<proteinExistence type="predicted"/>
<evidence type="ECO:0000313" key="2">
    <source>
        <dbReference type="Proteomes" id="UP000237105"/>
    </source>
</evidence>
<dbReference type="AlphaFoldDB" id="A0A2P5BR61"/>
<protein>
    <submittedName>
        <fullName evidence="1">Uncharacterized protein</fullName>
    </submittedName>
</protein>
<keyword evidence="2" id="KW-1185">Reference proteome</keyword>
<sequence length="76" mass="8700">MEDGPSFIGLKTVEEEKSLAVCSEGNMEQAHSWVQPVGSDLGPASLIWVKPRGRRKPKQKKDFRGWENQELERVYQ</sequence>
<dbReference type="Proteomes" id="UP000237105">
    <property type="component" value="Unassembled WGS sequence"/>
</dbReference>
<accession>A0A2P5BR61</accession>
<reference evidence="2" key="1">
    <citation type="submission" date="2016-06" db="EMBL/GenBank/DDBJ databases">
        <title>Parallel loss of symbiosis genes in relatives of nitrogen-fixing non-legume Parasponia.</title>
        <authorList>
            <person name="Van Velzen R."/>
            <person name="Holmer R."/>
            <person name="Bu F."/>
            <person name="Rutten L."/>
            <person name="Van Zeijl A."/>
            <person name="Liu W."/>
            <person name="Santuari L."/>
            <person name="Cao Q."/>
            <person name="Sharma T."/>
            <person name="Shen D."/>
            <person name="Roswanjaya Y."/>
            <person name="Wardhani T."/>
            <person name="Kalhor M.S."/>
            <person name="Jansen J."/>
            <person name="Van den Hoogen J."/>
            <person name="Gungor B."/>
            <person name="Hartog M."/>
            <person name="Hontelez J."/>
            <person name="Verver J."/>
            <person name="Yang W.-C."/>
            <person name="Schijlen E."/>
            <person name="Repin R."/>
            <person name="Schilthuizen M."/>
            <person name="Schranz E."/>
            <person name="Heidstra R."/>
            <person name="Miyata K."/>
            <person name="Fedorova E."/>
            <person name="Kohlen W."/>
            <person name="Bisseling T."/>
            <person name="Smit S."/>
            <person name="Geurts R."/>
        </authorList>
    </citation>
    <scope>NUCLEOTIDE SEQUENCE [LARGE SCALE GENOMIC DNA]</scope>
    <source>
        <strain evidence="2">cv. WU1-14</strain>
    </source>
</reference>
<dbReference type="EMBL" id="JXTB01000235">
    <property type="protein sequence ID" value="PON51291.1"/>
    <property type="molecule type" value="Genomic_DNA"/>
</dbReference>
<comment type="caution">
    <text evidence="1">The sequence shown here is derived from an EMBL/GenBank/DDBJ whole genome shotgun (WGS) entry which is preliminary data.</text>
</comment>
<dbReference type="OrthoDB" id="10527194at2759"/>
<gene>
    <name evidence="1" type="ORF">PanWU01x14_217600</name>
</gene>
<name>A0A2P5BR61_PARAD</name>
<organism evidence="1 2">
    <name type="scientific">Parasponia andersonii</name>
    <name type="common">Sponia andersonii</name>
    <dbReference type="NCBI Taxonomy" id="3476"/>
    <lineage>
        <taxon>Eukaryota</taxon>
        <taxon>Viridiplantae</taxon>
        <taxon>Streptophyta</taxon>
        <taxon>Embryophyta</taxon>
        <taxon>Tracheophyta</taxon>
        <taxon>Spermatophyta</taxon>
        <taxon>Magnoliopsida</taxon>
        <taxon>eudicotyledons</taxon>
        <taxon>Gunneridae</taxon>
        <taxon>Pentapetalae</taxon>
        <taxon>rosids</taxon>
        <taxon>fabids</taxon>
        <taxon>Rosales</taxon>
        <taxon>Cannabaceae</taxon>
        <taxon>Parasponia</taxon>
    </lineage>
</organism>